<reference evidence="1 2" key="1">
    <citation type="submission" date="2014-11" db="EMBL/GenBank/DDBJ databases">
        <title>Pan-genome of Gallibacterium spp.</title>
        <authorList>
            <person name="Kudirkiene E."/>
            <person name="Bojesen A.M."/>
        </authorList>
    </citation>
    <scope>NUCLEOTIDE SEQUENCE [LARGE SCALE GENOMIC DNA]</scope>
    <source>
        <strain evidence="1 2">F151</strain>
    </source>
</reference>
<dbReference type="InterPro" id="IPR011009">
    <property type="entry name" value="Kinase-like_dom_sf"/>
</dbReference>
<accession>A0A1A7NR86</accession>
<evidence type="ECO:0008006" key="3">
    <source>
        <dbReference type="Google" id="ProtNLM"/>
    </source>
</evidence>
<gene>
    <name evidence="1" type="ORF">QV01_05960</name>
</gene>
<comment type="caution">
    <text evidence="1">The sequence shown here is derived from an EMBL/GenBank/DDBJ whole genome shotgun (WGS) entry which is preliminary data.</text>
</comment>
<dbReference type="Gene3D" id="3.90.1200.10">
    <property type="match status" value="1"/>
</dbReference>
<evidence type="ECO:0000313" key="1">
    <source>
        <dbReference type="EMBL" id="OBW92036.1"/>
    </source>
</evidence>
<proteinExistence type="predicted"/>
<protein>
    <recommendedName>
        <fullName evidence="3">Choline kinase</fullName>
    </recommendedName>
</protein>
<keyword evidence="2" id="KW-1185">Reference proteome</keyword>
<dbReference type="SUPFAM" id="SSF56112">
    <property type="entry name" value="Protein kinase-like (PK-like)"/>
    <property type="match status" value="1"/>
</dbReference>
<dbReference type="PANTHER" id="PTHR22603">
    <property type="entry name" value="CHOLINE/ETHANOALAMINE KINASE"/>
    <property type="match status" value="1"/>
</dbReference>
<dbReference type="GO" id="GO:0004305">
    <property type="term" value="F:ethanolamine kinase activity"/>
    <property type="evidence" value="ECO:0007669"/>
    <property type="project" value="TreeGrafter"/>
</dbReference>
<dbReference type="GO" id="GO:0006646">
    <property type="term" value="P:phosphatidylethanolamine biosynthetic process"/>
    <property type="evidence" value="ECO:0007669"/>
    <property type="project" value="TreeGrafter"/>
</dbReference>
<dbReference type="CDD" id="cd05151">
    <property type="entry name" value="ChoK-like"/>
    <property type="match status" value="1"/>
</dbReference>
<dbReference type="GO" id="GO:0005737">
    <property type="term" value="C:cytoplasm"/>
    <property type="evidence" value="ECO:0007669"/>
    <property type="project" value="TreeGrafter"/>
</dbReference>
<dbReference type="RefSeq" id="WP_065239304.1">
    <property type="nucleotide sequence ID" value="NZ_JTJM01000025.1"/>
</dbReference>
<name>A0A1A7NR86_9PAST</name>
<dbReference type="AlphaFoldDB" id="A0A1A7NR86"/>
<dbReference type="PANTHER" id="PTHR22603:SF66">
    <property type="entry name" value="ETHANOLAMINE KINASE"/>
    <property type="match status" value="1"/>
</dbReference>
<organism evidence="1 2">
    <name type="scientific">Gallibacterium genomosp. 3</name>
    <dbReference type="NCBI Taxonomy" id="505345"/>
    <lineage>
        <taxon>Bacteria</taxon>
        <taxon>Pseudomonadati</taxon>
        <taxon>Pseudomonadota</taxon>
        <taxon>Gammaproteobacteria</taxon>
        <taxon>Pasteurellales</taxon>
        <taxon>Pasteurellaceae</taxon>
        <taxon>Gallibacterium</taxon>
    </lineage>
</organism>
<dbReference type="Gene3D" id="3.30.200.20">
    <property type="entry name" value="Phosphorylase Kinase, domain 1"/>
    <property type="match status" value="1"/>
</dbReference>
<dbReference type="Pfam" id="PF01633">
    <property type="entry name" value="Choline_kinase"/>
    <property type="match status" value="1"/>
</dbReference>
<sequence length="318" mass="37629">MNHKNIISTFCSLINITEQSILSCDRIGGMTNTNYLITTKNERFVFRVSGKTSNQIINRKNEHNNSMLMSELGINSDVIYFNENNGDKITKYINNAMTLSPYNIFGYLDRIVNLLVDTHSSGVKFINTWEYLEEYKLYKRIVLDSDVVIDHKYYNFEPEILGLYRRLFTELGINLFPCHNDLVAENFVLGDDVLTFQKLYLIDWEYSGLNDPMWDLASLFEESNFPKHIEREFLENYCNLWNIKQKNKFSCDLSTPPPSLSKLDILEEKILIYKILQNALWYLWTLAKESRGDFFGNYKHRRLERIFSLYSEYKVNYI</sequence>
<dbReference type="EMBL" id="JTJM01000025">
    <property type="protein sequence ID" value="OBW92036.1"/>
    <property type="molecule type" value="Genomic_DNA"/>
</dbReference>
<evidence type="ECO:0000313" key="2">
    <source>
        <dbReference type="Proteomes" id="UP000243558"/>
    </source>
</evidence>
<dbReference type="PATRIC" id="fig|505345.7.peg.1179"/>
<dbReference type="Proteomes" id="UP000243558">
    <property type="component" value="Unassembled WGS sequence"/>
</dbReference>